<evidence type="ECO:0000259" key="3">
    <source>
        <dbReference type="Pfam" id="PF01471"/>
    </source>
</evidence>
<dbReference type="EMBL" id="MFHQ01000038">
    <property type="protein sequence ID" value="OGF73656.1"/>
    <property type="molecule type" value="Genomic_DNA"/>
</dbReference>
<sequence>MKNKLIYGFLAIFIVGLLSLSFVSAENAAPAADLQALVQQLQNQIKELQDQLAKLKTEVQEAKEELKLTKNLRKGLSDDEVKGLQKFLSQYQEIYPEGLITGFYGSLTEKAVKKFQEKFDIPATGLVGPLTREKINESLAREEKEEKIVICHVPLGSPALKHTLTIGKLALEAHLAHGDAIGACPAEPTPAPTPCTESWSCGGWSSCINSAQTRTCADANNCGTTNSKPPLNQSCTPTPVSTPKGTDLEISNLYPAHNYAGQSNNFIAGIMNRGSTVIPKGFVIKFYINNAYIGEYAHPVDLLPGWGGGFGINYTFINPGIYEVKAVVDGNNAVAELSEDNNTIIAKLNIITPSSSLPDLQVTGLSMMHIYANQPNTIIASIKNVGLGTAGSFTAKLYVDGGYVGEETRPGTTSPGSSVGMATKYTFTTVGPHELKVIVDSNSAVVEESEENNVMVRTTYLQ</sequence>
<reference evidence="5 6" key="1">
    <citation type="journal article" date="2016" name="Nat. Commun.">
        <title>Thousands of microbial genomes shed light on interconnected biogeochemical processes in an aquifer system.</title>
        <authorList>
            <person name="Anantharaman K."/>
            <person name="Brown C.T."/>
            <person name="Hug L.A."/>
            <person name="Sharon I."/>
            <person name="Castelle C.J."/>
            <person name="Probst A.J."/>
            <person name="Thomas B.C."/>
            <person name="Singh A."/>
            <person name="Wilkins M.J."/>
            <person name="Karaoz U."/>
            <person name="Brodie E.L."/>
            <person name="Williams K.H."/>
            <person name="Hubbard S.S."/>
            <person name="Banfield J.F."/>
        </authorList>
    </citation>
    <scope>NUCLEOTIDE SEQUENCE [LARGE SCALE GENOMIC DNA]</scope>
</reference>
<feature type="domain" description="CARDB" evidence="4">
    <location>
        <begin position="246"/>
        <end position="343"/>
    </location>
</feature>
<evidence type="ECO:0000259" key="4">
    <source>
        <dbReference type="Pfam" id="PF07705"/>
    </source>
</evidence>
<keyword evidence="2" id="KW-0732">Signal</keyword>
<dbReference type="InterPro" id="IPR011635">
    <property type="entry name" value="CARDB"/>
</dbReference>
<evidence type="ECO:0000256" key="1">
    <source>
        <dbReference type="SAM" id="Coils"/>
    </source>
</evidence>
<feature type="chain" id="PRO_5009522157" description="CARDB domain-containing protein" evidence="2">
    <location>
        <begin position="29"/>
        <end position="462"/>
    </location>
</feature>
<dbReference type="Proteomes" id="UP000178406">
    <property type="component" value="Unassembled WGS sequence"/>
</dbReference>
<dbReference type="STRING" id="1798338.A3J56_00110"/>
<dbReference type="Gene3D" id="1.10.101.10">
    <property type="entry name" value="PGBD-like superfamily/PGBD"/>
    <property type="match status" value="1"/>
</dbReference>
<dbReference type="InterPro" id="IPR013783">
    <property type="entry name" value="Ig-like_fold"/>
</dbReference>
<dbReference type="InterPro" id="IPR036365">
    <property type="entry name" value="PGBD-like_sf"/>
</dbReference>
<evidence type="ECO:0000256" key="2">
    <source>
        <dbReference type="SAM" id="SignalP"/>
    </source>
</evidence>
<dbReference type="AlphaFoldDB" id="A0A1F5WDE4"/>
<dbReference type="Pfam" id="PF07705">
    <property type="entry name" value="CARDB"/>
    <property type="match status" value="2"/>
</dbReference>
<dbReference type="Gene3D" id="2.60.40.10">
    <property type="entry name" value="Immunoglobulins"/>
    <property type="match status" value="2"/>
</dbReference>
<organism evidence="5 6">
    <name type="scientific">Candidatus Giovannonibacteria bacterium RIFCSPHIGHO2_02_FULL_46_20</name>
    <dbReference type="NCBI Taxonomy" id="1798338"/>
    <lineage>
        <taxon>Bacteria</taxon>
        <taxon>Candidatus Giovannoniibacteriota</taxon>
    </lineage>
</organism>
<accession>A0A1F5WDE4</accession>
<feature type="signal peptide" evidence="2">
    <location>
        <begin position="1"/>
        <end position="28"/>
    </location>
</feature>
<dbReference type="SUPFAM" id="SSF47090">
    <property type="entry name" value="PGBD-like"/>
    <property type="match status" value="1"/>
</dbReference>
<dbReference type="Pfam" id="PF01471">
    <property type="entry name" value="PG_binding_1"/>
    <property type="match status" value="1"/>
</dbReference>
<name>A0A1F5WDE4_9BACT</name>
<dbReference type="InterPro" id="IPR002477">
    <property type="entry name" value="Peptidoglycan-bd-like"/>
</dbReference>
<evidence type="ECO:0000313" key="5">
    <source>
        <dbReference type="EMBL" id="OGF73656.1"/>
    </source>
</evidence>
<feature type="coiled-coil region" evidence="1">
    <location>
        <begin position="31"/>
        <end position="79"/>
    </location>
</feature>
<dbReference type="InterPro" id="IPR036366">
    <property type="entry name" value="PGBDSf"/>
</dbReference>
<proteinExistence type="predicted"/>
<feature type="domain" description="CARDB" evidence="4">
    <location>
        <begin position="358"/>
        <end position="455"/>
    </location>
</feature>
<feature type="domain" description="Peptidoglycan binding-like" evidence="3">
    <location>
        <begin position="78"/>
        <end position="134"/>
    </location>
</feature>
<evidence type="ECO:0000313" key="6">
    <source>
        <dbReference type="Proteomes" id="UP000178406"/>
    </source>
</evidence>
<protein>
    <recommendedName>
        <fullName evidence="7">CARDB domain-containing protein</fullName>
    </recommendedName>
</protein>
<evidence type="ECO:0008006" key="7">
    <source>
        <dbReference type="Google" id="ProtNLM"/>
    </source>
</evidence>
<keyword evidence="1" id="KW-0175">Coiled coil</keyword>
<comment type="caution">
    <text evidence="5">The sequence shown here is derived from an EMBL/GenBank/DDBJ whole genome shotgun (WGS) entry which is preliminary data.</text>
</comment>
<gene>
    <name evidence="5" type="ORF">A3J56_00110</name>
</gene>